<dbReference type="Gene3D" id="1.10.510.10">
    <property type="entry name" value="Transferase(Phosphotransferase) domain 1"/>
    <property type="match status" value="1"/>
</dbReference>
<dbReference type="PANTHER" id="PTHR44329:SF288">
    <property type="entry name" value="MITOGEN-ACTIVATED PROTEIN KINASE KINASE KINASE 20"/>
    <property type="match status" value="1"/>
</dbReference>
<evidence type="ECO:0000313" key="8">
    <source>
        <dbReference type="Proteomes" id="UP001281761"/>
    </source>
</evidence>
<evidence type="ECO:0000259" key="6">
    <source>
        <dbReference type="PROSITE" id="PS50011"/>
    </source>
</evidence>
<gene>
    <name evidence="7" type="ORF">BLNAU_21520</name>
</gene>
<keyword evidence="8" id="KW-1185">Reference proteome</keyword>
<feature type="transmembrane region" description="Helical" evidence="5">
    <location>
        <begin position="2320"/>
        <end position="2342"/>
    </location>
</feature>
<keyword evidence="3" id="KW-0418">Kinase</keyword>
<evidence type="ECO:0000256" key="4">
    <source>
        <dbReference type="ARBA" id="ARBA00022840"/>
    </source>
</evidence>
<evidence type="ECO:0000256" key="3">
    <source>
        <dbReference type="ARBA" id="ARBA00022777"/>
    </source>
</evidence>
<comment type="caution">
    <text evidence="7">The sequence shown here is derived from an EMBL/GenBank/DDBJ whole genome shotgun (WGS) entry which is preliminary data.</text>
</comment>
<proteinExistence type="predicted"/>
<reference evidence="7 8" key="1">
    <citation type="journal article" date="2022" name="bioRxiv">
        <title>Genomics of Preaxostyla Flagellates Illuminates Evolutionary Transitions and the Path Towards Mitochondrial Loss.</title>
        <authorList>
            <person name="Novak L.V.F."/>
            <person name="Treitli S.C."/>
            <person name="Pyrih J."/>
            <person name="Halakuc P."/>
            <person name="Pipaliya S.V."/>
            <person name="Vacek V."/>
            <person name="Brzon O."/>
            <person name="Soukal P."/>
            <person name="Eme L."/>
            <person name="Dacks J.B."/>
            <person name="Karnkowska A."/>
            <person name="Elias M."/>
            <person name="Hampl V."/>
        </authorList>
    </citation>
    <scope>NUCLEOTIDE SEQUENCE [LARGE SCALE GENOMIC DNA]</scope>
    <source>
        <strain evidence="7">NAU3</strain>
        <tissue evidence="7">Gut</tissue>
    </source>
</reference>
<evidence type="ECO:0000256" key="1">
    <source>
        <dbReference type="ARBA" id="ARBA00022679"/>
    </source>
</evidence>
<keyword evidence="5" id="KW-0812">Transmembrane</keyword>
<dbReference type="Pfam" id="PF07714">
    <property type="entry name" value="PK_Tyr_Ser-Thr"/>
    <property type="match status" value="1"/>
</dbReference>
<keyword evidence="1" id="KW-0808">Transferase</keyword>
<evidence type="ECO:0000256" key="5">
    <source>
        <dbReference type="SAM" id="Phobius"/>
    </source>
</evidence>
<organism evidence="7 8">
    <name type="scientific">Blattamonas nauphoetae</name>
    <dbReference type="NCBI Taxonomy" id="2049346"/>
    <lineage>
        <taxon>Eukaryota</taxon>
        <taxon>Metamonada</taxon>
        <taxon>Preaxostyla</taxon>
        <taxon>Oxymonadida</taxon>
        <taxon>Blattamonas</taxon>
    </lineage>
</organism>
<dbReference type="EMBL" id="JARBJD010000339">
    <property type="protein sequence ID" value="KAK2943558.1"/>
    <property type="molecule type" value="Genomic_DNA"/>
</dbReference>
<sequence>MEHDAERRDSWRFGDLDFEQSAADDDRDNASWLDSFPHWIGLLSTPLCRFWFSVDVTTLSTNKAGTTRTSSFFVMTGGSLSLTSVTFPSLSFSNSGSMLQVSGTGSLSVASVTISGCSTDGVGSVLHSTSSGTISLNTVSLSGNKCGSGKKGRSIAIESTTPFSPSSVEMTNVQITSEGSSGDHEVFLKGPSLPLTVTSSNFGSTLGSQADQSLAKVKQFFGEDTSDASMSGPLSYLLYRHSTGIVSVDASFWDHGFCGLSTLPCKSLEMAHSKVNETDQIVDFVSDVKMTGTIVSKSSGSIIKSSSGKKMTTESTSQFVIGTGKLRLESLTLELPSVLSQALFVVSGGTLDVKSTMTLTNPTTSSHTSSLVSVNGGTVALDGTKLTTAQKFTLVSSALMTQSKGSLTISNMKIENVSRTTGDGSVISATLSANTDKLSIVSTTFASCSCSAENGGALAVTLSTSALFSIAGTSSFTSCTASGKGSKLYLSRPSLISFLTPSDGTGPLNVVKPTLSTKAAADSILNEFYGFESSSSEGSLLLYWYPFSSDDTTMHVHSSGHAHSLCGKEALPCQTLPDSLSKIQSATTLMIDTNIELSSKLTSLTSEWTLSSSGSFKVTVTSEGQIEVKDDQSNLTVSSLSLDVGTLSSERTTELVSVSAGLLVLSSCTVFSSTSNLLVSFVALSGGDISMTSTTLNIPTIRSKPVVSVTGGKLEVDSSTSFVNLDTVTHEASLVSIGGGEVVLDGASLTTSQTMTFTSSALFVQTKGSLTISNMNIENVSRTTGDGSVISATLSANTDKLSIVSTTFASCSCSAGNGGALAVTLSTSALFSIAGTSSFTSCTASGKGSKLYLSHPSLVSFVSAGNLDSIKPTLSTKAAADGILNEFYGFESSSSEGSLLLYWYPFSSDDTTMHVHSSGHAHSLCGKEALPCQTLPDSLSKIQSASTLMIDTNIELSSKLVSLPRALTITKSGSSVLTFITSGQLEISTSGSVLTLSSLSLEVGTLTVDRTSELITVSAGSLAISSCTVTNLDQNNDVPFLSVNGGSASLGVSNTFVNPSVTSPLFAVSAGSLSITSPLSVTHLNDVRSAALFDLSGGTTTLSSSLKSLFSSGTVFSMKTGSILNLNTVSDDFNMAKVSQLAELDGGQLVVTGSFSKGMLSSSFISGHGTLEIGTSFTSFSPQPTSNAECRLLTLTILKGETVQIGSSTNKVTFDSCSSSEDGGVLHATLQETGALSLTNTTFAGCSSNGNGGAIFVDLVGSTLPPSISLTSVSFGDVTAGTGCSAQNGQAVYCVVASGKEASSLKAIRDSLLPPSPSTLPAFFSTERTLVEFGDESIVGSILYPFHPITTQLSLRADIGFDHPLCGNTFLPCQSLKQGFSNIPVLSDTHSLMLDTPLTLNEKLSTEDKTVNIAGSDSNNLKLGTAAELDVKAGELILSSLTVVLPKPLTKSVFVVSSTGKLHLTSTSVIEHSGSSSSPTVLPSPLFSVTGGSLTIEGTEASPQTFEFFDGSSVIKALSTNQPSLTLSHCHFLSCVSPDNGVISLESENGGQLSMNGCYFVNNSGSKSNDLFASAGWIGALTNQTILSSYSESNMDHTVIGDKSMNDLIPYSVLKIHPTLGENECSSPSVPCPSIVRSLELCIQTEMDNKTPALRKIEMQTDVKESTTLVVGMKRIELSASSKEIELTWDSSDSMMTITTGSALLTSFVLVHLHPTSPNPLLFMNDAGTLKLSSIEFDGQKKTFSSELIAVEDGHLQIASSSFSAMRMESSALIESDGVVEIESCTFSDITRSTLNATVVHTTSEKGSVSVKQTEFLSCFGGSEERWVELTDRNPTALTQASWQGTFNVSSPIRGVAVNSASKVGVAGYNPFSLLYEWYPREGSAIVVSSEKSREDHPLCGGKVLPCLTVNKGMGLTTQHTVVVNEKGRVNGEVVIENRAVSISGENGKDVLAFVENGQLVSVSGSEAKTTLTDLVFDVSLSLLVSPVGVFELGGGTLSVSQCSLISSSSIKMGLFVMNENTLKVNDLKLDSLNFSASPFVLTGAKSVSLQNLKMNLCTVGELISSTDVEDLSIEYSSFVGVTQPLSTNTEGLCEWNAGLLRLVNTTCDLLSATFIDLDDGALFVENSTLTIESSTFHDNTPNDPTFTSVHRNIRCVGQSKLTVGSLHGGDGTESESMWISADKDCEVWVNKTRTFAPFFVPKLNKNESSCSLEKKDKSFSFSLSGLLFVPCGLKLNLFEVRAGENPQQQSIDLTTISTTKWTESKLEFVLPLSSITLDSTFEWHARLEYGEGEVTSEWIVVKLSASDERKAYAKNTMKWLGPLIGGLAALFLFLLILIILLRRRQKKKAKQNAQEMKARDEIDAVEDKLMVVDEFHGSGGTTGIVAAGNQDRTFLVETNVSGYTIHPGGERDHLQAHKTDTVEVLRVDEGVEVLYLEKKNTLYSMLHGPDKVSLDRTDFQKKIAIGLARLAKLQPNRPIFTRLNPHWILFNEKGEPHFKLNDAATVPSMPSRQNLSQRGMGVGGGDAVEMTTPDDEKTPPALIAKSGHSLISTIPHLADPADGTPVSSFFAESPAVRAAGRQETMRWQAPEVASNARNVDAQQCAVFSLGILLWEIETGLVPFGELDASNASRQLCSGLLPKMDGVRDDDLRSLIEECLHLNPSERPSLDTVATFFEPKGQTGTKLFGDKVQVIQ</sequence>
<name>A0ABQ9WW52_9EUKA</name>
<keyword evidence="5" id="KW-1133">Transmembrane helix</keyword>
<feature type="domain" description="Protein kinase" evidence="6">
    <location>
        <begin position="2284"/>
        <end position="2677"/>
    </location>
</feature>
<dbReference type="PROSITE" id="PS50011">
    <property type="entry name" value="PROTEIN_KINASE_DOM"/>
    <property type="match status" value="1"/>
</dbReference>
<dbReference type="SUPFAM" id="SSF56112">
    <property type="entry name" value="Protein kinase-like (PK-like)"/>
    <property type="match status" value="1"/>
</dbReference>
<dbReference type="InterPro" id="IPR001245">
    <property type="entry name" value="Ser-Thr/Tyr_kinase_cat_dom"/>
</dbReference>
<dbReference type="Proteomes" id="UP001281761">
    <property type="component" value="Unassembled WGS sequence"/>
</dbReference>
<dbReference type="PANTHER" id="PTHR44329">
    <property type="entry name" value="SERINE/THREONINE-PROTEIN KINASE TNNI3K-RELATED"/>
    <property type="match status" value="1"/>
</dbReference>
<keyword evidence="5" id="KW-0472">Membrane</keyword>
<keyword evidence="2" id="KW-0547">Nucleotide-binding</keyword>
<evidence type="ECO:0000256" key="2">
    <source>
        <dbReference type="ARBA" id="ARBA00022741"/>
    </source>
</evidence>
<dbReference type="InterPro" id="IPR000719">
    <property type="entry name" value="Prot_kinase_dom"/>
</dbReference>
<accession>A0ABQ9WW52</accession>
<keyword evidence="4" id="KW-0067">ATP-binding</keyword>
<protein>
    <recommendedName>
        <fullName evidence="6">Protein kinase domain-containing protein</fullName>
    </recommendedName>
</protein>
<evidence type="ECO:0000313" key="7">
    <source>
        <dbReference type="EMBL" id="KAK2943558.1"/>
    </source>
</evidence>
<dbReference type="InterPro" id="IPR051681">
    <property type="entry name" value="Ser/Thr_Kinases-Pseudokinases"/>
</dbReference>
<dbReference type="InterPro" id="IPR011009">
    <property type="entry name" value="Kinase-like_dom_sf"/>
</dbReference>